<dbReference type="EMBL" id="JAJA02000001">
    <property type="protein sequence ID" value="KWS06165.1"/>
    <property type="molecule type" value="Genomic_DNA"/>
</dbReference>
<keyword evidence="3" id="KW-1185">Reference proteome</keyword>
<comment type="caution">
    <text evidence="2">The sequence shown here is derived from an EMBL/GenBank/DDBJ whole genome shotgun (WGS) entry which is preliminary data.</text>
</comment>
<evidence type="ECO:0000256" key="1">
    <source>
        <dbReference type="SAM" id="MobiDB-lite"/>
    </source>
</evidence>
<dbReference type="Proteomes" id="UP000023435">
    <property type="component" value="Unassembled WGS sequence"/>
</dbReference>
<evidence type="ECO:0000313" key="3">
    <source>
        <dbReference type="Proteomes" id="UP000023435"/>
    </source>
</evidence>
<dbReference type="OrthoDB" id="6028086at2"/>
<name>A0A108UBU1_9GAMM</name>
<protein>
    <submittedName>
        <fullName evidence="2">Uncharacterized protein</fullName>
    </submittedName>
</protein>
<organism evidence="2 3">
    <name type="scientific">Lysobacter capsici AZ78</name>
    <dbReference type="NCBI Taxonomy" id="1444315"/>
    <lineage>
        <taxon>Bacteria</taxon>
        <taxon>Pseudomonadati</taxon>
        <taxon>Pseudomonadota</taxon>
        <taxon>Gammaproteobacteria</taxon>
        <taxon>Lysobacterales</taxon>
        <taxon>Lysobacteraceae</taxon>
        <taxon>Lysobacter</taxon>
    </lineage>
</organism>
<gene>
    <name evidence="2" type="ORF">AZ78_3719</name>
</gene>
<dbReference type="AlphaFoldDB" id="A0A108UBU1"/>
<sequence length="383" mass="41418">MSNAGAAMAAQADATSDRWGGFMGDGAHAVDRDRLKLRADGLTESASRYPRTSSHGWTAEQNAAGYYESLERLLDCRSGLYVDTALLLLDRDSRPIARRDLPYEDQLQQIALRQAEVESHRWPTSSEIWLACALAMMPRQAASAAAPESAAATEFAYDYAAIGDAPPADARALFARLRAQYDQAIARYAPPLPAPKSAAPASRRSERRSRSAPAEDSLSAFDLDSLRHRGDGVIEVTSRSSRVEVERWPQEVPEDAQVEQVLAIDCRNGLTVPIEQTFRAAAGGAELSRRSAPVLATLTQLARQSSYGPSGWDEWLGPRAPSDSASLCKLAAQRCGAAAQTAAFEIDPTRLSTEAGAPLLLSARAIWLDYRASFVPSCPIGER</sequence>
<feature type="region of interest" description="Disordered" evidence="1">
    <location>
        <begin position="190"/>
        <end position="216"/>
    </location>
</feature>
<proteinExistence type="predicted"/>
<reference evidence="2 3" key="1">
    <citation type="journal article" date="2014" name="Genome Announc.">
        <title>Draft Genome Sequence of Lysobacter capsici AZ78, a Bacterium Antagonistic to Plant-Pathogenic Oomycetes.</title>
        <authorList>
            <person name="Puopolo G."/>
            <person name="Sonego P."/>
            <person name="Engelen K."/>
            <person name="Pertot I."/>
        </authorList>
    </citation>
    <scope>NUCLEOTIDE SEQUENCE [LARGE SCALE GENOMIC DNA]</scope>
    <source>
        <strain evidence="2 3">AZ78</strain>
    </source>
</reference>
<evidence type="ECO:0000313" key="2">
    <source>
        <dbReference type="EMBL" id="KWS06165.1"/>
    </source>
</evidence>
<accession>A0A108UBU1</accession>
<dbReference type="RefSeq" id="WP_036105957.1">
    <property type="nucleotide sequence ID" value="NZ_JAJA02000001.1"/>
</dbReference>